<keyword evidence="6" id="KW-0865">Zymogen</keyword>
<evidence type="ECO:0000313" key="10">
    <source>
        <dbReference type="EMBL" id="WCT76502.1"/>
    </source>
</evidence>
<dbReference type="GO" id="GO:0004014">
    <property type="term" value="F:adenosylmethionine decarboxylase activity"/>
    <property type="evidence" value="ECO:0007669"/>
    <property type="project" value="UniProtKB-EC"/>
</dbReference>
<keyword evidence="2" id="KW-0210">Decarboxylase</keyword>
<dbReference type="NCBIfam" id="TIGR03330">
    <property type="entry name" value="SAM_DCase_Bsu"/>
    <property type="match status" value="1"/>
</dbReference>
<dbReference type="PANTHER" id="PTHR33866:SF2">
    <property type="entry name" value="S-ADENOSYLMETHIONINE DECARBOXYLASE PROENZYME"/>
    <property type="match status" value="1"/>
</dbReference>
<comment type="cofactor">
    <cofactor evidence="1">
        <name>pyruvate</name>
        <dbReference type="ChEBI" id="CHEBI:15361"/>
    </cofactor>
</comment>
<evidence type="ECO:0000313" key="11">
    <source>
        <dbReference type="Proteomes" id="UP001218231"/>
    </source>
</evidence>
<evidence type="ECO:0000256" key="3">
    <source>
        <dbReference type="ARBA" id="ARBA00022813"/>
    </source>
</evidence>
<organism evidence="10 11">
    <name type="scientific">Novosphingobium humi</name>
    <dbReference type="NCBI Taxonomy" id="2282397"/>
    <lineage>
        <taxon>Bacteria</taxon>
        <taxon>Pseudomonadati</taxon>
        <taxon>Pseudomonadota</taxon>
        <taxon>Alphaproteobacteria</taxon>
        <taxon>Sphingomonadales</taxon>
        <taxon>Sphingomonadaceae</taxon>
        <taxon>Novosphingobium</taxon>
    </lineage>
</organism>
<reference evidence="10 11" key="1">
    <citation type="submission" date="2023-02" db="EMBL/GenBank/DDBJ databases">
        <title>Genome sequence of Novosphingobium humi KACC 19094.</title>
        <authorList>
            <person name="Kim S."/>
            <person name="Heo J."/>
            <person name="Kwon S.-W."/>
        </authorList>
    </citation>
    <scope>NUCLEOTIDE SEQUENCE [LARGE SCALE GENOMIC DNA]</scope>
    <source>
        <strain evidence="10 11">KACC 19094</strain>
    </source>
</reference>
<evidence type="ECO:0000256" key="9">
    <source>
        <dbReference type="ARBA" id="ARBA00023317"/>
    </source>
</evidence>
<name>A0ABY7TTE9_9SPHN</name>
<sequence>MTPGFTAAPATGLHLIADLAGCDGLCDVALIEAALREAAEAAHVHVLSVHLHPFGPEQGVTGVALLAESHISIHSWPEEGLAAIDIFVCGPLADAEAALAVICARLGGTLRHVQAIPRLGARTRATLAP</sequence>
<dbReference type="InterPro" id="IPR016067">
    <property type="entry name" value="S-AdoMet_deCO2ase_core"/>
</dbReference>
<keyword evidence="3" id="KW-0068">Autocatalytic cleavage</keyword>
<evidence type="ECO:0000256" key="7">
    <source>
        <dbReference type="ARBA" id="ARBA00023239"/>
    </source>
</evidence>
<evidence type="ECO:0000256" key="2">
    <source>
        <dbReference type="ARBA" id="ARBA00022793"/>
    </source>
</evidence>
<dbReference type="InterPro" id="IPR017716">
    <property type="entry name" value="S-AdoMet_deCOase_pro-enz"/>
</dbReference>
<keyword evidence="7 10" id="KW-0456">Lyase</keyword>
<evidence type="ECO:0000256" key="4">
    <source>
        <dbReference type="ARBA" id="ARBA00023066"/>
    </source>
</evidence>
<accession>A0ABY7TTE9</accession>
<keyword evidence="9" id="KW-0670">Pyruvate</keyword>
<evidence type="ECO:0000256" key="5">
    <source>
        <dbReference type="ARBA" id="ARBA00023115"/>
    </source>
</evidence>
<evidence type="ECO:0000256" key="6">
    <source>
        <dbReference type="ARBA" id="ARBA00023145"/>
    </source>
</evidence>
<gene>
    <name evidence="10" type="primary">speD</name>
    <name evidence="10" type="ORF">PQ457_11195</name>
</gene>
<dbReference type="PANTHER" id="PTHR33866">
    <property type="entry name" value="S-ADENOSYLMETHIONINE DECARBOXYLASE PROENZYME"/>
    <property type="match status" value="1"/>
</dbReference>
<dbReference type="SUPFAM" id="SSF56276">
    <property type="entry name" value="S-adenosylmethionine decarboxylase"/>
    <property type="match status" value="1"/>
</dbReference>
<keyword evidence="4" id="KW-0745">Spermidine biosynthesis</keyword>
<keyword evidence="5" id="KW-0620">Polyamine biosynthesis</keyword>
<dbReference type="RefSeq" id="WP_273616943.1">
    <property type="nucleotide sequence ID" value="NZ_CP117417.1"/>
</dbReference>
<dbReference type="EMBL" id="CP117417">
    <property type="protein sequence ID" value="WCT76502.1"/>
    <property type="molecule type" value="Genomic_DNA"/>
</dbReference>
<proteinExistence type="predicted"/>
<evidence type="ECO:0000256" key="1">
    <source>
        <dbReference type="ARBA" id="ARBA00001928"/>
    </source>
</evidence>
<protein>
    <submittedName>
        <fullName evidence="10">Adenosylmethionine decarboxylase</fullName>
        <ecNumber evidence="10">4.1.1.50</ecNumber>
    </submittedName>
</protein>
<keyword evidence="8" id="KW-0704">Schiff base</keyword>
<evidence type="ECO:0000256" key="8">
    <source>
        <dbReference type="ARBA" id="ARBA00023270"/>
    </source>
</evidence>
<dbReference type="Gene3D" id="3.60.90.10">
    <property type="entry name" value="S-adenosylmethionine decarboxylase"/>
    <property type="match status" value="1"/>
</dbReference>
<dbReference type="InterPro" id="IPR003826">
    <property type="entry name" value="AdoMetDC_fam_prok"/>
</dbReference>
<dbReference type="EC" id="4.1.1.50" evidence="10"/>
<keyword evidence="11" id="KW-1185">Reference proteome</keyword>
<dbReference type="Pfam" id="PF02675">
    <property type="entry name" value="AdoMet_dc"/>
    <property type="match status" value="1"/>
</dbReference>
<dbReference type="Proteomes" id="UP001218231">
    <property type="component" value="Chromosome"/>
</dbReference>